<dbReference type="AlphaFoldDB" id="A0A2V2NC06"/>
<evidence type="ECO:0000313" key="2">
    <source>
        <dbReference type="EMBL" id="PWR73111.1"/>
    </source>
</evidence>
<dbReference type="PROSITE" id="PS50093">
    <property type="entry name" value="PKD"/>
    <property type="match status" value="1"/>
</dbReference>
<organism evidence="2 3">
    <name type="scientific">Methanospirillum stamsii</name>
    <dbReference type="NCBI Taxonomy" id="1277351"/>
    <lineage>
        <taxon>Archaea</taxon>
        <taxon>Methanobacteriati</taxon>
        <taxon>Methanobacteriota</taxon>
        <taxon>Stenosarchaea group</taxon>
        <taxon>Methanomicrobia</taxon>
        <taxon>Methanomicrobiales</taxon>
        <taxon>Methanospirillaceae</taxon>
        <taxon>Methanospirillum</taxon>
    </lineage>
</organism>
<dbReference type="Proteomes" id="UP000245934">
    <property type="component" value="Unassembled WGS sequence"/>
</dbReference>
<dbReference type="SUPFAM" id="SSF49299">
    <property type="entry name" value="PKD domain"/>
    <property type="match status" value="1"/>
</dbReference>
<dbReference type="SMART" id="SM00089">
    <property type="entry name" value="PKD"/>
    <property type="match status" value="1"/>
</dbReference>
<protein>
    <recommendedName>
        <fullName evidence="1">PKD domain-containing protein</fullName>
    </recommendedName>
</protein>
<dbReference type="InterPro" id="IPR035986">
    <property type="entry name" value="PKD_dom_sf"/>
</dbReference>
<evidence type="ECO:0000259" key="1">
    <source>
        <dbReference type="PROSITE" id="PS50093"/>
    </source>
</evidence>
<name>A0A2V2NC06_9EURY</name>
<dbReference type="InterPro" id="IPR000601">
    <property type="entry name" value="PKD_dom"/>
</dbReference>
<evidence type="ECO:0000313" key="3">
    <source>
        <dbReference type="Proteomes" id="UP000245934"/>
    </source>
</evidence>
<feature type="domain" description="PKD" evidence="1">
    <location>
        <begin position="474"/>
        <end position="551"/>
    </location>
</feature>
<gene>
    <name evidence="2" type="ORF">DLD82_11350</name>
</gene>
<dbReference type="InterPro" id="IPR022409">
    <property type="entry name" value="PKD/Chitinase_dom"/>
</dbReference>
<dbReference type="Gene3D" id="2.60.40.10">
    <property type="entry name" value="Immunoglobulins"/>
    <property type="match status" value="2"/>
</dbReference>
<comment type="caution">
    <text evidence="2">The sequence shown here is derived from an EMBL/GenBank/DDBJ whole genome shotgun (WGS) entry which is preliminary data.</text>
</comment>
<proteinExistence type="predicted"/>
<reference evidence="2 3" key="1">
    <citation type="submission" date="2018-05" db="EMBL/GenBank/DDBJ databases">
        <title>Draft genome of Methanospirillum stamsii Pt1.</title>
        <authorList>
            <person name="Dueholm M.S."/>
            <person name="Nielsen P.H."/>
            <person name="Bakmann L.F."/>
            <person name="Otzen D.E."/>
        </authorList>
    </citation>
    <scope>NUCLEOTIDE SEQUENCE [LARGE SCALE GENOMIC DNA]</scope>
    <source>
        <strain evidence="2 3">Pt1</strain>
    </source>
</reference>
<dbReference type="EMBL" id="QGMZ01000022">
    <property type="protein sequence ID" value="PWR73111.1"/>
    <property type="molecule type" value="Genomic_DNA"/>
</dbReference>
<sequence length="611" mass="66707">MLALASASQIPSSIPLQKSISSSIPKPSLPVSYSPIISSPSIAKPVLSSTPLVVRTPVTSSFHEEKTQMEDTIVTQSSEILTLDGIQIFPEDNIWNVPIDTMPVDPRSDDYIRSMGGDTQTAKPQFYSGLKNGVPWGIPYNVVPGDQPKVDVTIYYEHESDCGPYPIPENPLIQQDHDFHMLIVDKENGYLYELNKAIQQADGNWTAGSGAVYNLSSNDLRTICFTSADAAGLPILPGLVRYEEVAAGEIRHAIRTTAIDTQKAFVWPARHYASDLTNPEYPPMGQRFRLKSSFDTSGYPDQARVIMEAMKKYGVILADNAGGSWDLSGVPDERWDNEALKTLRNIKGTDFEAVNVTSLMIHPDSAQARTSVTPSPLTLTSVMPNSAQNYGAIPAVNLTGSDFTQGINIYLNLTGQPDIYATNIDVQSSEFITCNFPITGKIPGQWDIIVTNPDGRTIKQDNGFTITTSEQEPIQSKFYGIPGTEIFPLTIQFIDASTGSPSAWQWNFGDGNNSTEQNPIHTYNTPGVFIVQLIVANNTIEISASSIMTITNTNHLSVQNNGFSKISNPENILNKEGQVNGPSLDSGSIPVTREPVYSNPVIQSKALNVLR</sequence>
<dbReference type="InterPro" id="IPR013783">
    <property type="entry name" value="Ig-like_fold"/>
</dbReference>
<dbReference type="Pfam" id="PF18911">
    <property type="entry name" value="PKD_4"/>
    <property type="match status" value="1"/>
</dbReference>
<keyword evidence="3" id="KW-1185">Reference proteome</keyword>
<dbReference type="CDD" id="cd00146">
    <property type="entry name" value="PKD"/>
    <property type="match status" value="1"/>
</dbReference>
<accession>A0A2V2NC06</accession>